<feature type="compositionally biased region" description="Polar residues" evidence="1">
    <location>
        <begin position="44"/>
        <end position="63"/>
    </location>
</feature>
<keyword evidence="3" id="KW-1185">Reference proteome</keyword>
<dbReference type="EMBL" id="MU005590">
    <property type="protein sequence ID" value="KAF2681754.1"/>
    <property type="molecule type" value="Genomic_DNA"/>
</dbReference>
<evidence type="ECO:0000313" key="2">
    <source>
        <dbReference type="EMBL" id="KAF2681754.1"/>
    </source>
</evidence>
<evidence type="ECO:0000313" key="3">
    <source>
        <dbReference type="Proteomes" id="UP000799291"/>
    </source>
</evidence>
<accession>A0A6G1IU35</accession>
<evidence type="ECO:0000256" key="1">
    <source>
        <dbReference type="SAM" id="MobiDB-lite"/>
    </source>
</evidence>
<feature type="region of interest" description="Disordered" evidence="1">
    <location>
        <begin position="1"/>
        <end position="98"/>
    </location>
</feature>
<feature type="compositionally biased region" description="Basic residues" evidence="1">
    <location>
        <begin position="1"/>
        <end position="11"/>
    </location>
</feature>
<gene>
    <name evidence="2" type="ORF">K458DRAFT_78813</name>
</gene>
<sequence>MHYRSERHRTVPLHAPAKSTLPAARHVSSLRTEAIPTYSPVPSPTLSNPTQHIQPTPYTSKNDLPSPPLFQPTAGVSPASDPLHERQHPQAKTSTTQPSCPCSQAPWAYVVVVVQPRGKNLTSRGIHSAMSFDRAQAPSYPFFCLESVRVRVRGRRQSRAMQCKDVQHSPFCH</sequence>
<dbReference type="AlphaFoldDB" id="A0A6G1IU35"/>
<proteinExistence type="predicted"/>
<organism evidence="2 3">
    <name type="scientific">Lentithecium fluviatile CBS 122367</name>
    <dbReference type="NCBI Taxonomy" id="1168545"/>
    <lineage>
        <taxon>Eukaryota</taxon>
        <taxon>Fungi</taxon>
        <taxon>Dikarya</taxon>
        <taxon>Ascomycota</taxon>
        <taxon>Pezizomycotina</taxon>
        <taxon>Dothideomycetes</taxon>
        <taxon>Pleosporomycetidae</taxon>
        <taxon>Pleosporales</taxon>
        <taxon>Massarineae</taxon>
        <taxon>Lentitheciaceae</taxon>
        <taxon>Lentithecium</taxon>
    </lineage>
</organism>
<name>A0A6G1IU35_9PLEO</name>
<protein>
    <submittedName>
        <fullName evidence="2">Uncharacterized protein</fullName>
    </submittedName>
</protein>
<reference evidence="2" key="1">
    <citation type="journal article" date="2020" name="Stud. Mycol.">
        <title>101 Dothideomycetes genomes: a test case for predicting lifestyles and emergence of pathogens.</title>
        <authorList>
            <person name="Haridas S."/>
            <person name="Albert R."/>
            <person name="Binder M."/>
            <person name="Bloem J."/>
            <person name="Labutti K."/>
            <person name="Salamov A."/>
            <person name="Andreopoulos B."/>
            <person name="Baker S."/>
            <person name="Barry K."/>
            <person name="Bills G."/>
            <person name="Bluhm B."/>
            <person name="Cannon C."/>
            <person name="Castanera R."/>
            <person name="Culley D."/>
            <person name="Daum C."/>
            <person name="Ezra D."/>
            <person name="Gonzalez J."/>
            <person name="Henrissat B."/>
            <person name="Kuo A."/>
            <person name="Liang C."/>
            <person name="Lipzen A."/>
            <person name="Lutzoni F."/>
            <person name="Magnuson J."/>
            <person name="Mondo S."/>
            <person name="Nolan M."/>
            <person name="Ohm R."/>
            <person name="Pangilinan J."/>
            <person name="Park H.-J."/>
            <person name="Ramirez L."/>
            <person name="Alfaro M."/>
            <person name="Sun H."/>
            <person name="Tritt A."/>
            <person name="Yoshinaga Y."/>
            <person name="Zwiers L.-H."/>
            <person name="Turgeon B."/>
            <person name="Goodwin S."/>
            <person name="Spatafora J."/>
            <person name="Crous P."/>
            <person name="Grigoriev I."/>
        </authorList>
    </citation>
    <scope>NUCLEOTIDE SEQUENCE</scope>
    <source>
        <strain evidence="2">CBS 122367</strain>
    </source>
</reference>
<dbReference type="Proteomes" id="UP000799291">
    <property type="component" value="Unassembled WGS sequence"/>
</dbReference>